<dbReference type="PANTHER" id="PTHR34491:SF74">
    <property type="entry name" value="DUF4456 DOMAIN-CONTAINING PROTEIN"/>
    <property type="match status" value="1"/>
</dbReference>
<sequence>MAAPWEKYQQQTADAAPAKPWERYGGQSSPSVGQPAEPDSQAVEPAGLAMERAPRAERPQPPTEPTPDGIRASDFGLEALEGGVSGTGYAVGGAGDFLSWGGDLVESGLRKLGLGDLIDKGDAALGGIAPSDAFQAFESWMQQGSEQIDAQQTDAFRETMRTSTPQGDILKPSTWSFGEDPSAAGYAAQMAGLIGQFAPQAATMLAGSPQRVAVAMTLMGGTQAGGSQASEAEKRVMAMDETQLSEASTLYRDLRENGLSHDEAQQQTAKTAGAAAFLGGAPIGAAGGAVTSYVLGPMQRAIGGGITGRAIKSVGLEAPAEAGQEVSETMAARANTNRAIGGNQDISEGTFGDAVLGGMFGGSLGLAGAAGGGLDATPQRTPNDAVRERTPEDIAAINEQYDAAQPASTQETPATPSPDAEPEAEATQEAATGLDMDAQRRWEEAWREQAAQDGIPDYDPNANLPDTTVTINGEQVADESLAPPAAPVVARQNEQRDEAPQEVSQAEPVLAPDQPSADPDTKMPRRVPVESIQIDPEAYQFRTEVNEEGVDTRLEGIEKWDDLRAGNLILHERTDGSVYAADGHHRINLARQLQQPDVNAIVLREADGVTVEDARRAAAEANIAAGSATAMDAAKVFRNSEGDIDTVIRESNLPRTQLVRDGANIAKLDTEPFGAVLNKVITEKDGAVIGRSFADPDQQMAAVGVFQRVKPTNDNQRELLANEVRQAGFAESQGEQGGLFGDDPAESLIGERVKVMDNLRQTLVRDKRLFATLNDNAQTAEQAGNRIAKDRNNALQETSAEAIALLERATTTPEINQQINDAARRVKDGETLASVTRELKEALLNGTNSPAASEGRTPAPSSGQTDQAGQDAGRSEPVPAVNDARTARAGEQRPRPGAGTQAEPAVTLKTDGTPFQTRKAVELSKRFRDTPNARPVEVEGGWGFAVPDQAQSEPLLNTYTEAELAEQARQQQEVEAAEQARIREEEQRAQADREADDFVLSGSNRTADIAASRGQNDIFGAQPAEQPPSEPPATTPKASKPRKPAKLNPRQQRASEAFGGAVPGDTITMSSDVGYARTGIGYRVNAIGKDGSLDVTNTQSGGSTVISQGEWLGAYRNANAALAQVVSQPQPESDGEAQPQGSAWGDTNTLVSRDRAEEIRARLRAKLGQLNSGIDPEMLSLGTELAAFHLEAGARRFTDFARTMARDLGTNVEQIRPYLRAWYNGGRDMMEDSGLDVTGMDDPGAVREALNTLTNEGDADVSSTGQRTEPDTGVSAAENDVGREAVRDGSGRAQRSLGGSSPSTGGARGARSSGNRISEDSASAGRAGSDNRVHRGNGQYDASGQPAGRNDGGRSRNGDDGGTPTDARASRTITRHAQATLDAVSQSAPDALAASEVVPASLDSIAETVPQLLKVQQEDVAFAEQRFFEANGRGVLFANGTGTGKTFTGLGIAKRHELMGRSNILLVVPSDKIARDWIASGVNVGLDIKQLRDTNDNGGEGAVITTYANFRQNNSLAERKWDLLMADEAHNLLQRDEFQETGALSTLRALTGYPGSSRRLAEMRRPDLVEELETLKSQAEVARVQALDSGRAQDANEENRLSLARKKAADALDQVAREIEGEQARQWEARDTRAVFLSATPFAYRKSIEWANGYLFDYTDGQPQRDGVPSYNEGNARESFFMQNFGYRMRYNKLNAPGPEVDIGLMEREFNERLKNEGAMRARMLEVDQDYDRRFQLVADGIGTRIDEGLEWLQERARSAREQAREGDETAQAEASAWAELSERISKRFSYLNRAYLLESIKAKHAIPYIEQHLKQGRKVVVFHDYNQGGGFHPFRPLAGEGDSSIFQRFKAERPDLYNLDLSGLPSPRDALNKAFGDKLVEFNGTIGKAERAKNVERFNQDGSGVDVIAVQSDAGGAGISLHDTTGKHQRVLLNLGLPVKPTAAIQIEGRIYRVGVQSDAIMRYMSTGLSMERSMVASKLAERAGTAENLAMGNLARALKDNIIEAYQDADNYPAGMEGEGVGGKELDRTAAEMTDFDRAKSFYYGQQKRNARNKSREGKDYFATPEPVGLKMVEWAGIRAGDDVLEPSAGHGAIARWIPETAQTHLVEPSYELASRLRLAAGNAKVYETTFEDLAKSNKYDSIVMNPPFGQGGSTAIAHLDRAFKTHLRQGGRVVALIPTGPAADKRFDKWLEETEGVSMAADIKLPTSTFERAATKVATRIVILDKHADDEGGAPSRLIDLSSADSINDLFDRIEGVDIGRTRPELPTEAQVDTAAASLSGQGVSFETAQTTHAKKGIELFVAKMNGRVEREAFNALRDLAKANGGYWSSYKRDGAIPGFQFESAKQRQAFIDATSGSLSDQRYSVNPQSDRPEAPPTAEDVVAALESMSEQLGDFEVVDNTTELPPMSLLKMALNGVNPLDVRGFYEGNRLYVIAANNDSVDQAVKTAIHEAVGHKGVRGVLGDELVPVMRQLYNRLPHSKIGRQARDEVLLDYPFLDRNNPDDQITIAEEMVAHLIEKGHRPAAWQRAVAKIKELLRRAFPSIPWTTTDVLELGEKSRDYLRRLQAEADQGNADTMTFAMRRRVDQSRISDEFTDLDADQAEALDMIGPLSVTGSAMAKVREIWDRAAVKLRAGLVDKYAALKELDEKALGRDFIESSTASSSWILARMAPAAQGALHTLIHSGRIRLDPEQKVIELQEGEKNSLHEVLAQLGDAAEVSRFMGWIAGNRAEKLREQGRENYFEERHIRGLMELNNGRAKNGEARRTLYPRVFEQFQAIRDDVLSIAEQSGLLRKAMSEPEASLVIARQYGAPEALVNKLKRADVSMRNDADGDMLDNAQAIYAQARQELEQWLHTYVNDTVQPDALNTPDQQYDNIMQEWESLTRDQREIWAEEFYVPFYRVLDENTHDVQGPASTAGLTRQRAYQRLKGADMRIGDLLENTLMNYHHLLSASLKNQAATQAIENAMAVGIAGEVSESSRDPKSSTFILRDGKQVFYEISDDLVYKALVNMTDAGMKAVMDSSGMKAMRWFKRLLTNMVTVTPEFVAANTIRDSLQSAAVTPAGMNPLWNAMRGAGYYANKRNRAQMIASGGSFNFGHLYGDRSDELKAQLNRNLRRAKVINDPVAALQAGKFLWRRWNEATEFAENVNRAKVYQSNLDKGKLYAAFQARDLMDFSNHGSWFMTRFLIDTVPFLNARIQGLDKLYRDGFKPTLLTAFGKGSDSDKMRAQRFSIVTGALMVASIGLLMHNNDDEEYQALPEWQKDTYWYIRNGEDAYFIPKPFEVGAISTMAERVTQQFIDDTAGGDLFKERLWHMISQTFSFSPVPQAAAPLLDIYANRDPFRDRPIEPYWDQQLSPSLRFRSSTTMPARWLSGRLESAVGSDSMLALSPLQIDYLVNGYLGSVGGYAAGMADTFWRRANGQQAPSSRWTESRPIRRFYRNLETPAYSTRYMDVFYKGLQEADRVYADLRKMEEMGAIEEARELAQNKGDLLRLRKQLQDARGDLSDINKRMDQVRQSTEMDPDYKRRELERLRTVRNRITEVLGREVERQRMANDA</sequence>
<evidence type="ECO:0000256" key="2">
    <source>
        <dbReference type="ARBA" id="ARBA00022679"/>
    </source>
</evidence>
<feature type="region of interest" description="Disordered" evidence="4">
    <location>
        <begin position="843"/>
        <end position="917"/>
    </location>
</feature>
<feature type="compositionally biased region" description="Basic and acidic residues" evidence="4">
    <location>
        <begin position="885"/>
        <end position="894"/>
    </location>
</feature>
<evidence type="ECO:0000256" key="3">
    <source>
        <dbReference type="SAM" id="Coils"/>
    </source>
</evidence>
<protein>
    <recommendedName>
        <fullName evidence="5">Helicase ATP-binding domain-containing protein</fullName>
    </recommendedName>
</protein>
<organism evidence="6 7">
    <name type="scientific">Vreelandella aquamarina</name>
    <dbReference type="NCBI Taxonomy" id="77097"/>
    <lineage>
        <taxon>Bacteria</taxon>
        <taxon>Pseudomonadati</taxon>
        <taxon>Pseudomonadota</taxon>
        <taxon>Gammaproteobacteria</taxon>
        <taxon>Oceanospirillales</taxon>
        <taxon>Halomonadaceae</taxon>
        <taxon>Vreelandella</taxon>
    </lineage>
</organism>
<keyword evidence="1" id="KW-0489">Methyltransferase</keyword>
<reference evidence="6 7" key="1">
    <citation type="submission" date="2020-02" db="EMBL/GenBank/DDBJ databases">
        <title>Complete Genome Sequence of Halomonas meridiana strain BAA-801, Isolated from Deep Sea Thermal Vent.</title>
        <authorList>
            <person name="Takahashi Y."/>
            <person name="Takahashi H."/>
            <person name="Galipon J."/>
            <person name="Arakawa K."/>
        </authorList>
    </citation>
    <scope>NUCLEOTIDE SEQUENCE [LARGE SCALE GENOMIC DNA]</scope>
    <source>
        <strain evidence="6 7">Slthf1</strain>
    </source>
</reference>
<feature type="compositionally biased region" description="Polar residues" evidence="4">
    <location>
        <begin position="859"/>
        <end position="868"/>
    </location>
</feature>
<dbReference type="SUPFAM" id="SSF53335">
    <property type="entry name" value="S-adenosyl-L-methionine-dependent methyltransferases"/>
    <property type="match status" value="1"/>
</dbReference>
<dbReference type="InterPro" id="IPR014001">
    <property type="entry name" value="Helicase_ATP-bd"/>
</dbReference>
<feature type="domain" description="Helicase ATP-binding" evidence="5">
    <location>
        <begin position="1426"/>
        <end position="1659"/>
    </location>
</feature>
<dbReference type="RefSeq" id="WP_172416158.1">
    <property type="nucleotide sequence ID" value="NZ_AP022821.1"/>
</dbReference>
<dbReference type="GO" id="GO:0032259">
    <property type="term" value="P:methylation"/>
    <property type="evidence" value="ECO:0007669"/>
    <property type="project" value="UniProtKB-KW"/>
</dbReference>
<dbReference type="Pfam" id="PF04851">
    <property type="entry name" value="ResIII"/>
    <property type="match status" value="1"/>
</dbReference>
<evidence type="ECO:0000313" key="6">
    <source>
        <dbReference type="EMBL" id="BCA91878.1"/>
    </source>
</evidence>
<dbReference type="GO" id="GO:0016787">
    <property type="term" value="F:hydrolase activity"/>
    <property type="evidence" value="ECO:0007669"/>
    <property type="project" value="InterPro"/>
</dbReference>
<feature type="compositionally biased region" description="Basic and acidic residues" evidence="4">
    <location>
        <begin position="1280"/>
        <end position="1290"/>
    </location>
</feature>
<feature type="region of interest" description="Disordered" evidence="4">
    <location>
        <begin position="444"/>
        <end position="468"/>
    </location>
</feature>
<dbReference type="PROSITE" id="PS00092">
    <property type="entry name" value="N6_MTASE"/>
    <property type="match status" value="1"/>
</dbReference>
<dbReference type="Gene3D" id="3.40.50.150">
    <property type="entry name" value="Vaccinia Virus protein VP39"/>
    <property type="match status" value="1"/>
</dbReference>
<feature type="compositionally biased region" description="Polar residues" evidence="4">
    <location>
        <begin position="1253"/>
        <end position="1267"/>
    </location>
</feature>
<name>A0A6F8SUJ6_9GAMM</name>
<feature type="region of interest" description="Disordered" evidence="4">
    <location>
        <begin position="966"/>
        <end position="1002"/>
    </location>
</feature>
<dbReference type="Gene3D" id="3.40.50.300">
    <property type="entry name" value="P-loop containing nucleotide triphosphate hydrolases"/>
    <property type="match status" value="2"/>
</dbReference>
<feature type="compositionally biased region" description="Low complexity" evidence="4">
    <location>
        <begin position="966"/>
        <end position="977"/>
    </location>
</feature>
<dbReference type="InterPro" id="IPR029063">
    <property type="entry name" value="SAM-dependent_MTases_sf"/>
</dbReference>
<evidence type="ECO:0000313" key="7">
    <source>
        <dbReference type="Proteomes" id="UP000503197"/>
    </source>
</evidence>
<keyword evidence="2" id="KW-0808">Transferase</keyword>
<dbReference type="InterPro" id="IPR002052">
    <property type="entry name" value="DNA_methylase_N6_adenine_CS"/>
</dbReference>
<feature type="region of interest" description="Disordered" evidence="4">
    <location>
        <begin position="1127"/>
        <end position="1147"/>
    </location>
</feature>
<dbReference type="SUPFAM" id="SSF52540">
    <property type="entry name" value="P-loop containing nucleoside triphosphate hydrolases"/>
    <property type="match status" value="1"/>
</dbReference>
<feature type="region of interest" description="Disordered" evidence="4">
    <location>
        <begin position="1019"/>
        <end position="1063"/>
    </location>
</feature>
<proteinExistence type="predicted"/>
<dbReference type="InterPro" id="IPR040561">
    <property type="entry name" value="LPD38"/>
</dbReference>
<dbReference type="Pfam" id="PF18857">
    <property type="entry name" value="LPD38"/>
    <property type="match status" value="1"/>
</dbReference>
<dbReference type="Proteomes" id="UP000503197">
    <property type="component" value="Chromosome"/>
</dbReference>
<accession>A0A6F8SUJ6</accession>
<dbReference type="GO" id="GO:0003677">
    <property type="term" value="F:DNA binding"/>
    <property type="evidence" value="ECO:0007669"/>
    <property type="project" value="InterPro"/>
</dbReference>
<feature type="compositionally biased region" description="Pro residues" evidence="4">
    <location>
        <begin position="1025"/>
        <end position="1034"/>
    </location>
</feature>
<feature type="region of interest" description="Disordered" evidence="4">
    <location>
        <begin position="1"/>
        <end position="73"/>
    </location>
</feature>
<evidence type="ECO:0000259" key="5">
    <source>
        <dbReference type="PROSITE" id="PS51192"/>
    </source>
</evidence>
<dbReference type="SMART" id="SM00487">
    <property type="entry name" value="DEXDc"/>
    <property type="match status" value="1"/>
</dbReference>
<feature type="compositionally biased region" description="Low complexity" evidence="4">
    <location>
        <begin position="1298"/>
        <end position="1316"/>
    </location>
</feature>
<evidence type="ECO:0000256" key="4">
    <source>
        <dbReference type="SAM" id="MobiDB-lite"/>
    </source>
</evidence>
<evidence type="ECO:0000256" key="1">
    <source>
        <dbReference type="ARBA" id="ARBA00022603"/>
    </source>
</evidence>
<gene>
    <name evidence="6" type="ORF">HMSLTHF_16530</name>
</gene>
<keyword evidence="3" id="KW-0175">Coiled coil</keyword>
<feature type="region of interest" description="Disordered" evidence="4">
    <location>
        <begin position="402"/>
        <end position="429"/>
    </location>
</feature>
<dbReference type="GO" id="GO:0005524">
    <property type="term" value="F:ATP binding"/>
    <property type="evidence" value="ECO:0007669"/>
    <property type="project" value="InterPro"/>
</dbReference>
<feature type="region of interest" description="Disordered" evidence="4">
    <location>
        <begin position="489"/>
        <end position="524"/>
    </location>
</feature>
<dbReference type="InterPro" id="IPR006935">
    <property type="entry name" value="Helicase/UvrB_N"/>
</dbReference>
<feature type="compositionally biased region" description="Basic and acidic residues" evidence="4">
    <location>
        <begin position="978"/>
        <end position="993"/>
    </location>
</feature>
<dbReference type="InterPro" id="IPR027417">
    <property type="entry name" value="P-loop_NTPase"/>
</dbReference>
<feature type="coiled-coil region" evidence="3">
    <location>
        <begin position="3486"/>
        <end position="3523"/>
    </location>
</feature>
<dbReference type="EMBL" id="AP022821">
    <property type="protein sequence ID" value="BCA91878.1"/>
    <property type="molecule type" value="Genomic_DNA"/>
</dbReference>
<dbReference type="PANTHER" id="PTHR34491">
    <property type="entry name" value="A-TYPE INCLUSION PROTEIN, PUTATIVE-RELATED"/>
    <property type="match status" value="1"/>
</dbReference>
<dbReference type="GO" id="GO:0008168">
    <property type="term" value="F:methyltransferase activity"/>
    <property type="evidence" value="ECO:0007669"/>
    <property type="project" value="UniProtKB-KW"/>
</dbReference>
<feature type="region of interest" description="Disordered" evidence="4">
    <location>
        <begin position="1253"/>
        <end position="1369"/>
    </location>
</feature>
<dbReference type="PROSITE" id="PS51192">
    <property type="entry name" value="HELICASE_ATP_BIND_1"/>
    <property type="match status" value="1"/>
</dbReference>